<dbReference type="PANTHER" id="PTHR37804:SF1">
    <property type="entry name" value="CDAA REGULATORY PROTEIN CDAR"/>
    <property type="match status" value="1"/>
</dbReference>
<evidence type="ECO:0000313" key="2">
    <source>
        <dbReference type="Proteomes" id="UP000593915"/>
    </source>
</evidence>
<accession>A0A7S6WN25</accession>
<dbReference type="InterPro" id="IPR053154">
    <property type="entry name" value="c-di-AMP_regulator"/>
</dbReference>
<dbReference type="EMBL" id="CP061839">
    <property type="protein sequence ID" value="QOW59994.1"/>
    <property type="molecule type" value="Genomic_DNA"/>
</dbReference>
<sequence length="320" mass="35538">MKISKNIEKLLENWPAKVLSFVFALVLVQFYKNSLLEKRYFSVPLIIENSGDLVPSAAIPRMVKVSIWGEAAGISTIREDDIVAYLDFSSIPSEGEHEIPIRTRRQGLALDISPLEITVEPSEIKLNLEKSVSKRLNVKLTFKGFPEQNYEVYETVIDPPSIEVTGPESIVSKMEDIFTNSIQIENKRTGFSGTTDLLNPDPIILIAGNSRISYSVKIREMLEIKTFMDINLYFDGLADKFEIAAQVPLGNVTIKGAKTAVSAWKPSINTLRVSCGNIVKPGIYSLPVQAVIPGKLELVDANPKNIQIEVRERESSGSNN</sequence>
<organism evidence="1 2">
    <name type="scientific">Treponema pedis</name>
    <dbReference type="NCBI Taxonomy" id="409322"/>
    <lineage>
        <taxon>Bacteria</taxon>
        <taxon>Pseudomonadati</taxon>
        <taxon>Spirochaetota</taxon>
        <taxon>Spirochaetia</taxon>
        <taxon>Spirochaetales</taxon>
        <taxon>Treponemataceae</taxon>
        <taxon>Treponema</taxon>
    </lineage>
</organism>
<protein>
    <recommendedName>
        <fullName evidence="3">YbbR-like protein</fullName>
    </recommendedName>
</protein>
<dbReference type="InterPro" id="IPR012505">
    <property type="entry name" value="YbbR"/>
</dbReference>
<dbReference type="PANTHER" id="PTHR37804">
    <property type="entry name" value="CDAA REGULATORY PROTEIN CDAR"/>
    <property type="match status" value="1"/>
</dbReference>
<evidence type="ECO:0008006" key="3">
    <source>
        <dbReference type="Google" id="ProtNLM"/>
    </source>
</evidence>
<gene>
    <name evidence="1" type="ORF">IFE08_09030</name>
</gene>
<dbReference type="GeneID" id="301090662"/>
<reference evidence="1 2" key="1">
    <citation type="submission" date="2020-09" db="EMBL/GenBank/DDBJ databases">
        <title>Characterization of Treponema spp. from bovine digital dermatitis in Korea.</title>
        <authorList>
            <person name="Espiritu H.M."/>
            <person name="Cho Y.I."/>
            <person name="Mamuad L."/>
        </authorList>
    </citation>
    <scope>NUCLEOTIDE SEQUENCE [LARGE SCALE GENOMIC DNA]</scope>
    <source>
        <strain evidence="1 2">KS1</strain>
    </source>
</reference>
<dbReference type="AlphaFoldDB" id="A0A7S6WN25"/>
<dbReference type="RefSeq" id="WP_020965968.1">
    <property type="nucleotide sequence ID" value="NZ_CP045670.1"/>
</dbReference>
<dbReference type="Proteomes" id="UP000593915">
    <property type="component" value="Chromosome"/>
</dbReference>
<name>A0A7S6WN25_9SPIR</name>
<dbReference type="Gene3D" id="2.170.120.40">
    <property type="entry name" value="YbbR-like domain"/>
    <property type="match status" value="1"/>
</dbReference>
<proteinExistence type="predicted"/>
<dbReference type="Gene3D" id="2.170.120.30">
    <property type="match status" value="2"/>
</dbReference>
<dbReference type="Pfam" id="PF07949">
    <property type="entry name" value="YbbR"/>
    <property type="match status" value="1"/>
</dbReference>
<evidence type="ECO:0000313" key="1">
    <source>
        <dbReference type="EMBL" id="QOW59994.1"/>
    </source>
</evidence>